<accession>A0A4Y2D1S6</accession>
<dbReference type="Proteomes" id="UP000499080">
    <property type="component" value="Unassembled WGS sequence"/>
</dbReference>
<comment type="caution">
    <text evidence="2">The sequence shown here is derived from an EMBL/GenBank/DDBJ whole genome shotgun (WGS) entry which is preliminary data.</text>
</comment>
<dbReference type="EMBL" id="BGPR01000289">
    <property type="protein sequence ID" value="GBM10631.1"/>
    <property type="molecule type" value="Genomic_DNA"/>
</dbReference>
<sequence length="108" mass="12018">MNVLHASEEIEETPDIVHDNQDVILDNDATEDTNELEDKNVSVEENLDDESSYDSESSVKSIAESVKNVVKTEEFQAKPYQTESSDDDDGVQEYVVIASVHGSPTRID</sequence>
<evidence type="ECO:0000313" key="3">
    <source>
        <dbReference type="Proteomes" id="UP000499080"/>
    </source>
</evidence>
<dbReference type="AlphaFoldDB" id="A0A4Y2D1S6"/>
<gene>
    <name evidence="2" type="ORF">AVEN_7909_1</name>
</gene>
<protein>
    <submittedName>
        <fullName evidence="2">Uncharacterized protein</fullName>
    </submittedName>
</protein>
<reference evidence="2 3" key="1">
    <citation type="journal article" date="2019" name="Sci. Rep.">
        <title>Orb-weaving spider Araneus ventricosus genome elucidates the spidroin gene catalogue.</title>
        <authorList>
            <person name="Kono N."/>
            <person name="Nakamura H."/>
            <person name="Ohtoshi R."/>
            <person name="Moran D.A.P."/>
            <person name="Shinohara A."/>
            <person name="Yoshida Y."/>
            <person name="Fujiwara M."/>
            <person name="Mori M."/>
            <person name="Tomita M."/>
            <person name="Arakawa K."/>
        </authorList>
    </citation>
    <scope>NUCLEOTIDE SEQUENCE [LARGE SCALE GENOMIC DNA]</scope>
</reference>
<evidence type="ECO:0000256" key="1">
    <source>
        <dbReference type="SAM" id="MobiDB-lite"/>
    </source>
</evidence>
<proteinExistence type="predicted"/>
<name>A0A4Y2D1S6_ARAVE</name>
<keyword evidence="3" id="KW-1185">Reference proteome</keyword>
<feature type="region of interest" description="Disordered" evidence="1">
    <location>
        <begin position="27"/>
        <end position="60"/>
    </location>
</feature>
<organism evidence="2 3">
    <name type="scientific">Araneus ventricosus</name>
    <name type="common">Orbweaver spider</name>
    <name type="synonym">Epeira ventricosa</name>
    <dbReference type="NCBI Taxonomy" id="182803"/>
    <lineage>
        <taxon>Eukaryota</taxon>
        <taxon>Metazoa</taxon>
        <taxon>Ecdysozoa</taxon>
        <taxon>Arthropoda</taxon>
        <taxon>Chelicerata</taxon>
        <taxon>Arachnida</taxon>
        <taxon>Araneae</taxon>
        <taxon>Araneomorphae</taxon>
        <taxon>Entelegynae</taxon>
        <taxon>Araneoidea</taxon>
        <taxon>Araneidae</taxon>
        <taxon>Araneus</taxon>
    </lineage>
</organism>
<evidence type="ECO:0000313" key="2">
    <source>
        <dbReference type="EMBL" id="GBM10631.1"/>
    </source>
</evidence>